<organism evidence="2 3">
    <name type="scientific">Meganyctiphanes norvegica</name>
    <name type="common">Northern krill</name>
    <name type="synonym">Thysanopoda norvegica</name>
    <dbReference type="NCBI Taxonomy" id="48144"/>
    <lineage>
        <taxon>Eukaryota</taxon>
        <taxon>Metazoa</taxon>
        <taxon>Ecdysozoa</taxon>
        <taxon>Arthropoda</taxon>
        <taxon>Crustacea</taxon>
        <taxon>Multicrustacea</taxon>
        <taxon>Malacostraca</taxon>
        <taxon>Eumalacostraca</taxon>
        <taxon>Eucarida</taxon>
        <taxon>Euphausiacea</taxon>
        <taxon>Euphausiidae</taxon>
        <taxon>Meganyctiphanes</taxon>
    </lineage>
</organism>
<dbReference type="PANTHER" id="PTHR45710:SF26">
    <property type="entry name" value="RH26557P"/>
    <property type="match status" value="1"/>
</dbReference>
<dbReference type="PROSITE" id="PS50041">
    <property type="entry name" value="C_TYPE_LECTIN_2"/>
    <property type="match status" value="2"/>
</dbReference>
<feature type="domain" description="C-type lectin" evidence="1">
    <location>
        <begin position="39"/>
        <end position="165"/>
    </location>
</feature>
<dbReference type="InterPro" id="IPR016187">
    <property type="entry name" value="CTDL_fold"/>
</dbReference>
<feature type="non-terminal residue" evidence="2">
    <location>
        <position position="1"/>
    </location>
</feature>
<comment type="caution">
    <text evidence="2">The sequence shown here is derived from an EMBL/GenBank/DDBJ whole genome shotgun (WGS) entry which is preliminary data.</text>
</comment>
<dbReference type="EMBL" id="CAXKWB010081940">
    <property type="protein sequence ID" value="CAL4206413.1"/>
    <property type="molecule type" value="Genomic_DNA"/>
</dbReference>
<keyword evidence="3" id="KW-1185">Reference proteome</keyword>
<dbReference type="SMART" id="SM00034">
    <property type="entry name" value="CLECT"/>
    <property type="match status" value="2"/>
</dbReference>
<evidence type="ECO:0000259" key="1">
    <source>
        <dbReference type="PROSITE" id="PS50041"/>
    </source>
</evidence>
<dbReference type="AlphaFoldDB" id="A0AAV2SM31"/>
<dbReference type="InterPro" id="IPR050828">
    <property type="entry name" value="C-type_lectin/matrix_domain"/>
</dbReference>
<evidence type="ECO:0000313" key="3">
    <source>
        <dbReference type="Proteomes" id="UP001497623"/>
    </source>
</evidence>
<dbReference type="InterPro" id="IPR016186">
    <property type="entry name" value="C-type_lectin-like/link_sf"/>
</dbReference>
<dbReference type="InterPro" id="IPR001304">
    <property type="entry name" value="C-type_lectin-like"/>
</dbReference>
<dbReference type="PANTHER" id="PTHR45710">
    <property type="entry name" value="C-TYPE LECTIN DOMAIN-CONTAINING PROTEIN 180"/>
    <property type="match status" value="1"/>
</dbReference>
<gene>
    <name evidence="2" type="ORF">MNOR_LOCUS38008</name>
</gene>
<dbReference type="Proteomes" id="UP001497623">
    <property type="component" value="Unassembled WGS sequence"/>
</dbReference>
<name>A0AAV2SM31_MEGNR</name>
<proteinExistence type="predicted"/>
<protein>
    <recommendedName>
        <fullName evidence="1">C-type lectin domain-containing protein</fullName>
    </recommendedName>
</protein>
<dbReference type="Gene3D" id="3.10.100.10">
    <property type="entry name" value="Mannose-Binding Protein A, subunit A"/>
    <property type="match status" value="2"/>
</dbReference>
<feature type="domain" description="C-type lectin" evidence="1">
    <location>
        <begin position="178"/>
        <end position="304"/>
    </location>
</feature>
<dbReference type="SUPFAM" id="SSF56436">
    <property type="entry name" value="C-type lectin-like"/>
    <property type="match status" value="2"/>
</dbReference>
<accession>A0AAV2SM31</accession>
<dbReference type="Pfam" id="PF00059">
    <property type="entry name" value="Lectin_C"/>
    <property type="match status" value="1"/>
</dbReference>
<evidence type="ECO:0000313" key="2">
    <source>
        <dbReference type="EMBL" id="CAL4206413.1"/>
    </source>
</evidence>
<sequence>SLQQWLCLYCHQLPDKSGHSSGWVFDKAVPLCKYPFEEVESSCYYFSDTQLSFENALAYCEDLTNGNPQEISLAMLGFGREEDQAILDAVTSKDNVFWIGGGKVEGQWKWLDGRKINNQVPFWFGNEPNDDNNKCIVAQEDVFDQLNRFYLFDNTCEDSLNFICQTGNINCPNKFHRIGNHCYFLSWDLHVTLPWQDARYYCQTLAVYDGFHADLAVLELPDQDDYYLMNTLIDVAGYNSSLDSFSWLGAFAGIECNYHWVDGRTLPSSSILWLHYDPNCQIGEQEFHGAFLFQQLRQQDISCR</sequence>
<reference evidence="2 3" key="1">
    <citation type="submission" date="2024-05" db="EMBL/GenBank/DDBJ databases">
        <authorList>
            <person name="Wallberg A."/>
        </authorList>
    </citation>
    <scope>NUCLEOTIDE SEQUENCE [LARGE SCALE GENOMIC DNA]</scope>
</reference>